<keyword evidence="5" id="KW-0227">DNA damage</keyword>
<dbReference type="SUPFAM" id="SSF50978">
    <property type="entry name" value="WD40 repeat-like"/>
    <property type="match status" value="1"/>
</dbReference>
<evidence type="ECO:0000256" key="7">
    <source>
        <dbReference type="ARBA" id="ARBA00023204"/>
    </source>
</evidence>
<feature type="compositionally biased region" description="Low complexity" evidence="10">
    <location>
        <begin position="299"/>
        <end position="350"/>
    </location>
</feature>
<feature type="compositionally biased region" description="Low complexity" evidence="10">
    <location>
        <begin position="455"/>
        <end position="490"/>
    </location>
</feature>
<dbReference type="GO" id="GO:0006281">
    <property type="term" value="P:DNA repair"/>
    <property type="evidence" value="ECO:0007669"/>
    <property type="project" value="UniProtKB-KW"/>
</dbReference>
<dbReference type="GO" id="GO:0006334">
    <property type="term" value="P:nucleosome assembly"/>
    <property type="evidence" value="ECO:0007669"/>
    <property type="project" value="TreeGrafter"/>
</dbReference>
<dbReference type="InterPro" id="IPR045145">
    <property type="entry name" value="PTHR15271"/>
</dbReference>
<evidence type="ECO:0000256" key="3">
    <source>
        <dbReference type="ARBA" id="ARBA00022574"/>
    </source>
</evidence>
<keyword evidence="13" id="KW-1185">Reference proteome</keyword>
<dbReference type="Gene3D" id="2.130.10.10">
    <property type="entry name" value="YVTN repeat-like/Quinoprotein amine dehydrogenase"/>
    <property type="match status" value="2"/>
</dbReference>
<dbReference type="InterPro" id="IPR015943">
    <property type="entry name" value="WD40/YVTN_repeat-like_dom_sf"/>
</dbReference>
<feature type="compositionally biased region" description="Low complexity" evidence="10">
    <location>
        <begin position="826"/>
        <end position="836"/>
    </location>
</feature>
<evidence type="ECO:0000256" key="6">
    <source>
        <dbReference type="ARBA" id="ARBA00022853"/>
    </source>
</evidence>
<feature type="region of interest" description="Disordered" evidence="10">
    <location>
        <begin position="41"/>
        <end position="60"/>
    </location>
</feature>
<dbReference type="InterPro" id="IPR001680">
    <property type="entry name" value="WD40_rpt"/>
</dbReference>
<dbReference type="InterPro" id="IPR036322">
    <property type="entry name" value="WD40_repeat_dom_sf"/>
</dbReference>
<feature type="domain" description="CAF1B/HIR1 beta-propeller" evidence="11">
    <location>
        <begin position="565"/>
        <end position="737"/>
    </location>
</feature>
<reference evidence="12 13" key="1">
    <citation type="submission" date="2021-12" db="EMBL/GenBank/DDBJ databases">
        <title>High titer production of polyol ester of fatty acids by Rhodotorula paludigena BS15 towards product separation-free biomass refinery.</title>
        <authorList>
            <person name="Mano J."/>
            <person name="Ono H."/>
            <person name="Tanaka T."/>
            <person name="Naito K."/>
            <person name="Sushida H."/>
            <person name="Ike M."/>
            <person name="Tokuyasu K."/>
            <person name="Kitaoka M."/>
        </authorList>
    </citation>
    <scope>NUCLEOTIDE SEQUENCE [LARGE SCALE GENOMIC DNA]</scope>
    <source>
        <strain evidence="12 13">BS15</strain>
    </source>
</reference>
<evidence type="ECO:0000256" key="10">
    <source>
        <dbReference type="SAM" id="MobiDB-lite"/>
    </source>
</evidence>
<evidence type="ECO:0000256" key="2">
    <source>
        <dbReference type="ARBA" id="ARBA00007306"/>
    </source>
</evidence>
<dbReference type="Proteomes" id="UP001342314">
    <property type="component" value="Unassembled WGS sequence"/>
</dbReference>
<feature type="region of interest" description="Disordered" evidence="10">
    <location>
        <begin position="90"/>
        <end position="124"/>
    </location>
</feature>
<protein>
    <recommendedName>
        <fullName evidence="11">CAF1B/HIR1 beta-propeller domain-containing protein</fullName>
    </recommendedName>
</protein>
<feature type="repeat" description="WD" evidence="9">
    <location>
        <begin position="236"/>
        <end position="277"/>
    </location>
</feature>
<keyword evidence="4" id="KW-0677">Repeat</keyword>
<dbReference type="EMBL" id="BQKY01000012">
    <property type="protein sequence ID" value="GJN92899.1"/>
    <property type="molecule type" value="Genomic_DNA"/>
</dbReference>
<dbReference type="AlphaFoldDB" id="A0AAV5GUJ9"/>
<feature type="region of interest" description="Disordered" evidence="10">
    <location>
        <begin position="289"/>
        <end position="492"/>
    </location>
</feature>
<feature type="repeat" description="WD" evidence="9">
    <location>
        <begin position="201"/>
        <end position="235"/>
    </location>
</feature>
<keyword evidence="6" id="KW-0156">Chromatin regulator</keyword>
<evidence type="ECO:0000256" key="9">
    <source>
        <dbReference type="PROSITE-ProRule" id="PRU00221"/>
    </source>
</evidence>
<name>A0AAV5GUJ9_9BASI</name>
<comment type="similarity">
    <text evidence="2">Belongs to the WD repeat HIR1 family.</text>
</comment>
<feature type="compositionally biased region" description="Low complexity" evidence="10">
    <location>
        <begin position="362"/>
        <end position="384"/>
    </location>
</feature>
<feature type="compositionally biased region" description="Basic and acidic residues" evidence="10">
    <location>
        <begin position="548"/>
        <end position="557"/>
    </location>
</feature>
<dbReference type="InterPro" id="IPR055410">
    <property type="entry name" value="Beta-prop_CAF1B_HIR1"/>
</dbReference>
<feature type="repeat" description="WD" evidence="9">
    <location>
        <begin position="133"/>
        <end position="164"/>
    </location>
</feature>
<comment type="subcellular location">
    <subcellularLocation>
        <location evidence="1">Nucleus</location>
    </subcellularLocation>
</comment>
<dbReference type="PANTHER" id="PTHR15271">
    <property type="entry name" value="CHROMATIN ASSEMBLY FACTOR 1 SUBUNIT B"/>
    <property type="match status" value="1"/>
</dbReference>
<dbReference type="GO" id="GO:0005634">
    <property type="term" value="C:nucleus"/>
    <property type="evidence" value="ECO:0007669"/>
    <property type="project" value="UniProtKB-SubCell"/>
</dbReference>
<dbReference type="PROSITE" id="PS50294">
    <property type="entry name" value="WD_REPEATS_REGION"/>
    <property type="match status" value="1"/>
</dbReference>
<evidence type="ECO:0000313" key="13">
    <source>
        <dbReference type="Proteomes" id="UP001342314"/>
    </source>
</evidence>
<dbReference type="PROSITE" id="PS50082">
    <property type="entry name" value="WD_REPEATS_2"/>
    <property type="match status" value="3"/>
</dbReference>
<sequence length="872" mass="91001">MKCKALEIRWHDTKPIFSADFHRVQPSQHLKPAHPYAKLAATGLEQPHDPEKEARDRDRADRDKVWRLATCGGDNLVRLWLVTPRPPPAAPSLTLPANPSAAAASSSSKQPAPPQLPKQLADPDPKVDYLATLSQHTGVVNCVRFAPHGEVLATAGDDGNILIWVPGESSKKIGETDEDRAYERESWRVSKMIRSMSGKEIYDLAWSPSGDRLLAGSVDHTATIYDLLSGSPLYKIAEHTNYVQGVCWDPLGGYIATQSSDRSMHVYEVRDEGKAGATKLEVHPVGKNSRMEVQRPRAVHAAARRSSSLSRVTAAAKKASAPSSSNAAPANAEASTSVQPATTDDTASTSGARPTLPHRASSIRSDVSSSTAAATEITTSMDPPSGIPHHPPPRSTTAGGASSHSRRSSTSGSQPSRSPRLTPTSSSAALQRPLRSPSPAPLPAVMVPLSPKLNPVAPSGAPASTSASSSQDAAGPSGAAASTSDAANVSESVTRTETIKLYGDANSTPFFRRLTWSTDGSLLLTPAGLWEDPYAIAPSATSAAAGSGKKESKKDKAAASTSGASEARPTVYIYSRSNVARPPVAHLPGHKTTSIGIRFCPVLWDLREVGPATADEAADVEGEEPALSVELGSETRDVPLYPGEKGKGKAAAGAGAGAGAACKPKSLFDLPYRMVYAVATLDSVYLYDTQQVGPLAMFGNLHYAPFTDLTWSPDGQTLVISSQDGYCSIVAFEPGELGTPYHTQHPHLHLPHAHVPYQQQHASAGPSGEKDDGKDKSALEAYFAKPAAAHTAGTASASSSSAAAATAQPAGAASEPSALDLTSTVSSPAASAAAGASKKRDGADDVPEGAQPPPDKKQKKRVAPTLVKPLGS</sequence>
<dbReference type="PROSITE" id="PS50276">
    <property type="entry name" value="PANCREATIC_HORMONE_2"/>
    <property type="match status" value="1"/>
</dbReference>
<evidence type="ECO:0000313" key="12">
    <source>
        <dbReference type="EMBL" id="GJN92899.1"/>
    </source>
</evidence>
<dbReference type="Pfam" id="PF24105">
    <property type="entry name" value="Beta-prop_CAF1B_HIR1"/>
    <property type="match status" value="2"/>
</dbReference>
<evidence type="ECO:0000256" key="5">
    <source>
        <dbReference type="ARBA" id="ARBA00022763"/>
    </source>
</evidence>
<proteinExistence type="inferred from homology"/>
<dbReference type="SMART" id="SM00320">
    <property type="entry name" value="WD40"/>
    <property type="match status" value="5"/>
</dbReference>
<accession>A0AAV5GUJ9</accession>
<feature type="compositionally biased region" description="Low complexity" evidence="10">
    <location>
        <begin position="91"/>
        <end position="110"/>
    </location>
</feature>
<organism evidence="12 13">
    <name type="scientific">Rhodotorula paludigena</name>
    <dbReference type="NCBI Taxonomy" id="86838"/>
    <lineage>
        <taxon>Eukaryota</taxon>
        <taxon>Fungi</taxon>
        <taxon>Dikarya</taxon>
        <taxon>Basidiomycota</taxon>
        <taxon>Pucciniomycotina</taxon>
        <taxon>Microbotryomycetes</taxon>
        <taxon>Sporidiobolales</taxon>
        <taxon>Sporidiobolaceae</taxon>
        <taxon>Rhodotorula</taxon>
    </lineage>
</organism>
<feature type="compositionally biased region" description="Low complexity" evidence="10">
    <location>
        <begin position="803"/>
        <end position="814"/>
    </location>
</feature>
<dbReference type="GO" id="GO:0033186">
    <property type="term" value="C:CAF-1 complex"/>
    <property type="evidence" value="ECO:0007669"/>
    <property type="project" value="TreeGrafter"/>
</dbReference>
<feature type="compositionally biased region" description="Pro residues" evidence="10">
    <location>
        <begin position="385"/>
        <end position="394"/>
    </location>
</feature>
<keyword evidence="3 9" id="KW-0853">WD repeat</keyword>
<comment type="caution">
    <text evidence="12">The sequence shown here is derived from an EMBL/GenBank/DDBJ whole genome shotgun (WGS) entry which is preliminary data.</text>
</comment>
<dbReference type="GO" id="GO:0006335">
    <property type="term" value="P:DNA replication-dependent chromatin assembly"/>
    <property type="evidence" value="ECO:0007669"/>
    <property type="project" value="InterPro"/>
</dbReference>
<keyword evidence="7" id="KW-0234">DNA repair</keyword>
<evidence type="ECO:0000256" key="8">
    <source>
        <dbReference type="ARBA" id="ARBA00023242"/>
    </source>
</evidence>
<gene>
    <name evidence="12" type="ORF">Rhopal_005939-T1</name>
</gene>
<feature type="compositionally biased region" description="Basic and acidic residues" evidence="10">
    <location>
        <begin position="46"/>
        <end position="60"/>
    </location>
</feature>
<evidence type="ECO:0000256" key="1">
    <source>
        <dbReference type="ARBA" id="ARBA00004123"/>
    </source>
</evidence>
<feature type="domain" description="CAF1B/HIR1 beta-propeller" evidence="11">
    <location>
        <begin position="125"/>
        <end position="297"/>
    </location>
</feature>
<dbReference type="PANTHER" id="PTHR15271:SF4">
    <property type="entry name" value="CHROMATIN ASSEMBLY FACTOR 1 SUBUNIT B"/>
    <property type="match status" value="1"/>
</dbReference>
<keyword evidence="8" id="KW-0539">Nucleus</keyword>
<feature type="region of interest" description="Disordered" evidence="10">
    <location>
        <begin position="803"/>
        <end position="872"/>
    </location>
</feature>
<feature type="region of interest" description="Disordered" evidence="10">
    <location>
        <begin position="542"/>
        <end position="562"/>
    </location>
</feature>
<feature type="compositionally biased region" description="Low complexity" evidence="10">
    <location>
        <begin position="408"/>
        <end position="435"/>
    </location>
</feature>
<evidence type="ECO:0000256" key="4">
    <source>
        <dbReference type="ARBA" id="ARBA00022737"/>
    </source>
</evidence>
<evidence type="ECO:0000259" key="11">
    <source>
        <dbReference type="Pfam" id="PF24105"/>
    </source>
</evidence>